<dbReference type="Pfam" id="PF00023">
    <property type="entry name" value="Ank"/>
    <property type="match status" value="1"/>
</dbReference>
<dbReference type="STRING" id="372326.A0A1V4L1D4"/>
<comment type="caution">
    <text evidence="3">The sequence shown here is derived from an EMBL/GenBank/DDBJ whole genome shotgun (WGS) entry which is preliminary data.</text>
</comment>
<dbReference type="EMBL" id="LSYS01000242">
    <property type="protein sequence ID" value="OPJ90475.1"/>
    <property type="molecule type" value="Genomic_DNA"/>
</dbReference>
<dbReference type="InterPro" id="IPR002110">
    <property type="entry name" value="Ankyrin_rpt"/>
</dbReference>
<dbReference type="Gene3D" id="1.25.40.20">
    <property type="entry name" value="Ankyrin repeat-containing domain"/>
    <property type="match status" value="1"/>
</dbReference>
<dbReference type="InterPro" id="IPR036770">
    <property type="entry name" value="Ankyrin_rpt-contain_sf"/>
</dbReference>
<accession>A0A1V4L1D4</accession>
<name>A0A1V4L1D4_PATFA</name>
<feature type="repeat" description="ANK" evidence="1">
    <location>
        <begin position="306"/>
        <end position="338"/>
    </location>
</feature>
<gene>
    <name evidence="3" type="ORF">AV530_008663</name>
</gene>
<reference evidence="3 4" key="1">
    <citation type="submission" date="2016-02" db="EMBL/GenBank/DDBJ databases">
        <title>Band-tailed pigeon sequencing and assembly.</title>
        <authorList>
            <person name="Soares A.E."/>
            <person name="Novak B.J."/>
            <person name="Rice E.S."/>
            <person name="O'Connell B."/>
            <person name="Chang D."/>
            <person name="Weber S."/>
            <person name="Shapiro B."/>
        </authorList>
    </citation>
    <scope>NUCLEOTIDE SEQUENCE [LARGE SCALE GENOMIC DNA]</scope>
    <source>
        <strain evidence="3">BTP2013</strain>
        <tissue evidence="3">Blood</tissue>
    </source>
</reference>
<dbReference type="PANTHER" id="PTHR24176:SF14">
    <property type="entry name" value="ANKYRIN REPEAT DOMAIN-CONTAINING PROTEIN 31"/>
    <property type="match status" value="1"/>
</dbReference>
<evidence type="ECO:0000256" key="1">
    <source>
        <dbReference type="PROSITE-ProRule" id="PRU00023"/>
    </source>
</evidence>
<dbReference type="SUPFAM" id="SSF48403">
    <property type="entry name" value="Ankyrin repeat"/>
    <property type="match status" value="1"/>
</dbReference>
<keyword evidence="4" id="KW-1185">Reference proteome</keyword>
<dbReference type="PANTHER" id="PTHR24176">
    <property type="entry name" value="ANKYRIN REPEAT DOMAIN-CONTAINING PROTEIN 31-RELATED"/>
    <property type="match status" value="1"/>
</dbReference>
<dbReference type="AlphaFoldDB" id="A0A1V4L1D4"/>
<dbReference type="PROSITE" id="PS50297">
    <property type="entry name" value="ANK_REP_REGION"/>
    <property type="match status" value="2"/>
</dbReference>
<sequence>MGERGADRDSDSDETVVDGSVMESDVEEEEFHSRSWFPFLNEDMALTTETRITEGMRSPEISFIQKYCDHTHSQRENHINPVPQEADASDQSQSLLQDWINCPSFTENISKPVFSLNAAVERQQDDSVDLDTELNGFQKDSEEEPVNGHQKEKEVISGYWTLTSSGKQTGERSSYSVEAAAYKQDLETNICQEITLNEARKAEQRRSRRIENKLRQEALARAVNPGSPISVSTMRRRNTCGETLLHRAVAHQDIGLVRKIIKSHGSVNVQDYAGWTALHRASMKGCYGIANELLKAGADVNSRQSEKITPLQEAVKEGHYEVAALLLWYGADPLIKNEMGRCALDEASDQSMRKLLERYVEKFRRHSVSGRGDSRSKLNTQIAENTDLYQMKEC</sequence>
<evidence type="ECO:0000313" key="4">
    <source>
        <dbReference type="Proteomes" id="UP000190648"/>
    </source>
</evidence>
<keyword evidence="1" id="KW-0040">ANK repeat</keyword>
<dbReference type="OrthoDB" id="366390at2759"/>
<dbReference type="InterPro" id="IPR042334">
    <property type="entry name" value="ANKRD31"/>
</dbReference>
<dbReference type="SMART" id="SM00248">
    <property type="entry name" value="ANK"/>
    <property type="match status" value="3"/>
</dbReference>
<proteinExistence type="predicted"/>
<evidence type="ECO:0000313" key="3">
    <source>
        <dbReference type="EMBL" id="OPJ90475.1"/>
    </source>
</evidence>
<dbReference type="Pfam" id="PF12796">
    <property type="entry name" value="Ank_2"/>
    <property type="match status" value="1"/>
</dbReference>
<organism evidence="3 4">
    <name type="scientific">Patagioenas fasciata monilis</name>
    <dbReference type="NCBI Taxonomy" id="372326"/>
    <lineage>
        <taxon>Eukaryota</taxon>
        <taxon>Metazoa</taxon>
        <taxon>Chordata</taxon>
        <taxon>Craniata</taxon>
        <taxon>Vertebrata</taxon>
        <taxon>Euteleostomi</taxon>
        <taxon>Archelosauria</taxon>
        <taxon>Archosauria</taxon>
        <taxon>Dinosauria</taxon>
        <taxon>Saurischia</taxon>
        <taxon>Theropoda</taxon>
        <taxon>Coelurosauria</taxon>
        <taxon>Aves</taxon>
        <taxon>Neognathae</taxon>
        <taxon>Neoaves</taxon>
        <taxon>Columbimorphae</taxon>
        <taxon>Columbiformes</taxon>
        <taxon>Columbidae</taxon>
        <taxon>Patagioenas</taxon>
    </lineage>
</organism>
<dbReference type="Proteomes" id="UP000190648">
    <property type="component" value="Unassembled WGS sequence"/>
</dbReference>
<protein>
    <submittedName>
        <fullName evidence="3">Uncharacterized protein</fullName>
    </submittedName>
</protein>
<feature type="region of interest" description="Disordered" evidence="2">
    <location>
        <begin position="1"/>
        <end position="32"/>
    </location>
</feature>
<feature type="repeat" description="ANK" evidence="1">
    <location>
        <begin position="240"/>
        <end position="272"/>
    </location>
</feature>
<feature type="repeat" description="ANK" evidence="1">
    <location>
        <begin position="273"/>
        <end position="305"/>
    </location>
</feature>
<evidence type="ECO:0000256" key="2">
    <source>
        <dbReference type="SAM" id="MobiDB-lite"/>
    </source>
</evidence>
<dbReference type="PROSITE" id="PS50088">
    <property type="entry name" value="ANK_REPEAT"/>
    <property type="match status" value="3"/>
</dbReference>